<protein>
    <submittedName>
        <fullName evidence="1">Uncharacterized protein</fullName>
    </submittedName>
</protein>
<comment type="caution">
    <text evidence="1">The sequence shown here is derived from an EMBL/GenBank/DDBJ whole genome shotgun (WGS) entry which is preliminary data.</text>
</comment>
<name>A0ACB9CA81_9ASTR</name>
<dbReference type="Proteomes" id="UP001056120">
    <property type="component" value="Linkage Group LG21"/>
</dbReference>
<accession>A0ACB9CA81</accession>
<proteinExistence type="predicted"/>
<evidence type="ECO:0000313" key="2">
    <source>
        <dbReference type="Proteomes" id="UP001056120"/>
    </source>
</evidence>
<evidence type="ECO:0000313" key="1">
    <source>
        <dbReference type="EMBL" id="KAI3731082.1"/>
    </source>
</evidence>
<sequence>MSKEWFKRVYVCTKPFIFMVFLQTSYAVNGLVVKSALNKGLNHYTYAVYRNMFAALFFGPFAFFLERKVRPKMTISIFLKIMLLGLLEPVIDQNLFFAGMKFTTATFATAMCNILPAITFVMAWILRLEVVKMKSLHSQGKIIGTLVTVGGAMIMTLIRGPAIQFPWTNNHILHPQTSVNPVSTQDQIKGSLMITAGCFSWASFVIVQALTLKSYPAELSLTALVCMIGSLEGSVLAVVVERANASIWSINWDIKLFAAIYSGILCSGCAYYMSGVVMQERGPVFVTAFNPLGMVIIAILGSSILAEKLNLGSVLGAIVIVVGLYLVLWGKSKDQIQQDRESSIDQQHGDGMKTHMTLRHNVVESCEKTSRDLESV</sequence>
<dbReference type="EMBL" id="CM042038">
    <property type="protein sequence ID" value="KAI3731082.1"/>
    <property type="molecule type" value="Genomic_DNA"/>
</dbReference>
<reference evidence="2" key="1">
    <citation type="journal article" date="2022" name="Mol. Ecol. Resour.">
        <title>The genomes of chicory, endive, great burdock and yacon provide insights into Asteraceae palaeo-polyploidization history and plant inulin production.</title>
        <authorList>
            <person name="Fan W."/>
            <person name="Wang S."/>
            <person name="Wang H."/>
            <person name="Wang A."/>
            <person name="Jiang F."/>
            <person name="Liu H."/>
            <person name="Zhao H."/>
            <person name="Xu D."/>
            <person name="Zhang Y."/>
        </authorList>
    </citation>
    <scope>NUCLEOTIDE SEQUENCE [LARGE SCALE GENOMIC DNA]</scope>
    <source>
        <strain evidence="2">cv. Yunnan</strain>
    </source>
</reference>
<gene>
    <name evidence="1" type="ORF">L1987_62265</name>
</gene>
<reference evidence="1 2" key="2">
    <citation type="journal article" date="2022" name="Mol. Ecol. Resour.">
        <title>The genomes of chicory, endive, great burdock and yacon provide insights into Asteraceae paleo-polyploidization history and plant inulin production.</title>
        <authorList>
            <person name="Fan W."/>
            <person name="Wang S."/>
            <person name="Wang H."/>
            <person name="Wang A."/>
            <person name="Jiang F."/>
            <person name="Liu H."/>
            <person name="Zhao H."/>
            <person name="Xu D."/>
            <person name="Zhang Y."/>
        </authorList>
    </citation>
    <scope>NUCLEOTIDE SEQUENCE [LARGE SCALE GENOMIC DNA]</scope>
    <source>
        <strain evidence="2">cv. Yunnan</strain>
        <tissue evidence="1">Leaves</tissue>
    </source>
</reference>
<keyword evidence="2" id="KW-1185">Reference proteome</keyword>
<organism evidence="1 2">
    <name type="scientific">Smallanthus sonchifolius</name>
    <dbReference type="NCBI Taxonomy" id="185202"/>
    <lineage>
        <taxon>Eukaryota</taxon>
        <taxon>Viridiplantae</taxon>
        <taxon>Streptophyta</taxon>
        <taxon>Embryophyta</taxon>
        <taxon>Tracheophyta</taxon>
        <taxon>Spermatophyta</taxon>
        <taxon>Magnoliopsida</taxon>
        <taxon>eudicotyledons</taxon>
        <taxon>Gunneridae</taxon>
        <taxon>Pentapetalae</taxon>
        <taxon>asterids</taxon>
        <taxon>campanulids</taxon>
        <taxon>Asterales</taxon>
        <taxon>Asteraceae</taxon>
        <taxon>Asteroideae</taxon>
        <taxon>Heliantheae alliance</taxon>
        <taxon>Millerieae</taxon>
        <taxon>Smallanthus</taxon>
    </lineage>
</organism>